<evidence type="ECO:0000256" key="3">
    <source>
        <dbReference type="ARBA" id="ARBA00022837"/>
    </source>
</evidence>
<organism evidence="8 9">
    <name type="scientific">Persicobacter psychrovividus</name>
    <dbReference type="NCBI Taxonomy" id="387638"/>
    <lineage>
        <taxon>Bacteria</taxon>
        <taxon>Pseudomonadati</taxon>
        <taxon>Bacteroidota</taxon>
        <taxon>Cytophagia</taxon>
        <taxon>Cytophagales</taxon>
        <taxon>Persicobacteraceae</taxon>
        <taxon>Persicobacter</taxon>
    </lineage>
</organism>
<name>A0ABM7VKZ9_9BACT</name>
<evidence type="ECO:0000259" key="7">
    <source>
        <dbReference type="Pfam" id="PF14509"/>
    </source>
</evidence>
<dbReference type="InterPro" id="IPR052720">
    <property type="entry name" value="Glycosyl_hydrolase_97"/>
</dbReference>
<dbReference type="PROSITE" id="PS51257">
    <property type="entry name" value="PROKAR_LIPOPROTEIN"/>
    <property type="match status" value="1"/>
</dbReference>
<evidence type="ECO:0000259" key="5">
    <source>
        <dbReference type="Pfam" id="PF10566"/>
    </source>
</evidence>
<dbReference type="Pfam" id="PF14508">
    <property type="entry name" value="GH97_N"/>
    <property type="match status" value="1"/>
</dbReference>
<dbReference type="InterPro" id="IPR014718">
    <property type="entry name" value="GH-type_carb-bd"/>
</dbReference>
<gene>
    <name evidence="8" type="ORF">PEPS_38370</name>
</gene>
<feature type="domain" description="Glycosyl-hydrolase 97 catalytic" evidence="5">
    <location>
        <begin position="293"/>
        <end position="468"/>
    </location>
</feature>
<comment type="subunit">
    <text evidence="2">Monomer.</text>
</comment>
<dbReference type="EMBL" id="AP025295">
    <property type="protein sequence ID" value="BDD01557.1"/>
    <property type="molecule type" value="Genomic_DNA"/>
</dbReference>
<evidence type="ECO:0000256" key="2">
    <source>
        <dbReference type="ARBA" id="ARBA00011245"/>
    </source>
</evidence>
<dbReference type="PANTHER" id="PTHR35803:SF1">
    <property type="entry name" value="GLUCAN 1,4-ALPHA-GLUCOSIDASE SUSB"/>
    <property type="match status" value="1"/>
</dbReference>
<dbReference type="Pfam" id="PF10566">
    <property type="entry name" value="Glyco_hydro_97"/>
    <property type="match status" value="1"/>
</dbReference>
<feature type="chain" id="PRO_5046059096" evidence="4">
    <location>
        <begin position="24"/>
        <end position="674"/>
    </location>
</feature>
<evidence type="ECO:0000256" key="1">
    <source>
        <dbReference type="ARBA" id="ARBA00001913"/>
    </source>
</evidence>
<keyword evidence="9" id="KW-1185">Reference proteome</keyword>
<dbReference type="PANTHER" id="PTHR35803">
    <property type="entry name" value="GLUCAN 1,4-ALPHA-GLUCOSIDASE SUSB-RELATED"/>
    <property type="match status" value="1"/>
</dbReference>
<protein>
    <submittedName>
        <fullName evidence="8">Alpha-glucosidase</fullName>
    </submittedName>
</protein>
<feature type="domain" description="Glycosyl-hydrolase 97 N-terminal" evidence="6">
    <location>
        <begin position="29"/>
        <end position="275"/>
    </location>
</feature>
<comment type="cofactor">
    <cofactor evidence="1">
        <name>Ca(2+)</name>
        <dbReference type="ChEBI" id="CHEBI:29108"/>
    </cofactor>
</comment>
<keyword evidence="8" id="KW-0614">Plasmid</keyword>
<dbReference type="InterPro" id="IPR017853">
    <property type="entry name" value="GH"/>
</dbReference>
<evidence type="ECO:0000313" key="8">
    <source>
        <dbReference type="EMBL" id="BDD01557.1"/>
    </source>
</evidence>
<feature type="domain" description="Glycosyl-hydrolase 97 C-terminal oligomerisation" evidence="7">
    <location>
        <begin position="573"/>
        <end position="671"/>
    </location>
</feature>
<dbReference type="Gene3D" id="3.20.20.70">
    <property type="entry name" value="Aldolase class I"/>
    <property type="match status" value="1"/>
</dbReference>
<proteinExistence type="predicted"/>
<evidence type="ECO:0000313" key="9">
    <source>
        <dbReference type="Proteomes" id="UP001354989"/>
    </source>
</evidence>
<accession>A0ABM7VKZ9</accession>
<evidence type="ECO:0000259" key="6">
    <source>
        <dbReference type="Pfam" id="PF14508"/>
    </source>
</evidence>
<dbReference type="InterPro" id="IPR029483">
    <property type="entry name" value="GH97_C"/>
</dbReference>
<reference evidence="8 9" key="1">
    <citation type="submission" date="2021-12" db="EMBL/GenBank/DDBJ databases">
        <title>Genome sequencing of bacteria with rrn-lacking chromosome and rrn-plasmid.</title>
        <authorList>
            <person name="Anda M."/>
            <person name="Iwasaki W."/>
        </authorList>
    </citation>
    <scope>NUCLEOTIDE SEQUENCE [LARGE SCALE GENOMIC DNA]</scope>
    <source>
        <strain evidence="8 9">NBRC 101262</strain>
        <plasmid evidence="8 9">pPP3</plasmid>
    </source>
</reference>
<dbReference type="InterPro" id="IPR013785">
    <property type="entry name" value="Aldolase_TIM"/>
</dbReference>
<sequence>MLKHILSLITIGMSIILSSCAKAPQNFDLKSPSNQISLSFNLTDSGQPEYSVNYQGKQVITPSTLGWTLKNAQLTDGFEVKQIDHSNVDETWQMPWGERKNIQNHYNQSTVTLSKGQREIHLIFRAFDDGVAFRYEIPAEAPQDSIFLMNEQSEFNISQNLDAWSIPADFDSYEHLYKKTKLSEVKNANTPITLASEDQKLFLSIHEAALTDFAGMTLYKSDKNSLGLYSTLVPWPDKVLVRAKGHLRSPWRTIQIASKAGDLITSDMILNLNEPSKIQDESWIKPMKYVGVWWGMHIGHNTWTMGKRHGATTESAIDYINFAAENNIQAVLFEGWNTGWDKWGQKDAFDHITPYADFDLEKVAQYCKEKGISLIMHNETGGDIPSYEALIEKAYAKYQQLGSNAVKTGYAGGIMPRGQFHHGQFMVRHYRKVVETAAKYHLMLDAHEPIKDTGIRRTWPNMMTREGVRGMEWNGWSAGNPPAHHLVLPFTRGLSGPIDYTPGIFDLKYEKYKNRIPWNGSQETLDNARIHTTLAKQLALFVTLYSPMQMASDLIENYKGNPAFQFISDVPCDWDETKILDAAIGEHMITARRNGNNWYIGGATDENARTLSLSFDFLEPGKNYTATIYADNKDTDLEKNPTSYKIEKMQVDASTKLSIPCAESGGFAMTIIPQ</sequence>
<dbReference type="InterPro" id="IPR029486">
    <property type="entry name" value="GH97_N"/>
</dbReference>
<dbReference type="InterPro" id="IPR019563">
    <property type="entry name" value="GH97_catalytic"/>
</dbReference>
<evidence type="ECO:0000256" key="4">
    <source>
        <dbReference type="SAM" id="SignalP"/>
    </source>
</evidence>
<dbReference type="Pfam" id="PF14509">
    <property type="entry name" value="GH97_C"/>
    <property type="match status" value="1"/>
</dbReference>
<dbReference type="Proteomes" id="UP001354989">
    <property type="component" value="Plasmid pPP3"/>
</dbReference>
<dbReference type="Gene3D" id="2.70.98.10">
    <property type="match status" value="1"/>
</dbReference>
<keyword evidence="4" id="KW-0732">Signal</keyword>
<feature type="signal peptide" evidence="4">
    <location>
        <begin position="1"/>
        <end position="23"/>
    </location>
</feature>
<geneLocation type="plasmid" evidence="8 9">
    <name>pPP3</name>
</geneLocation>
<dbReference type="SUPFAM" id="SSF51445">
    <property type="entry name" value="(Trans)glycosidases"/>
    <property type="match status" value="1"/>
</dbReference>
<keyword evidence="3" id="KW-0106">Calcium</keyword>